<dbReference type="Pfam" id="PF05345">
    <property type="entry name" value="He_PIG"/>
    <property type="match status" value="1"/>
</dbReference>
<dbReference type="SUPFAM" id="SSF49313">
    <property type="entry name" value="Cadherin-like"/>
    <property type="match status" value="1"/>
</dbReference>
<evidence type="ECO:0000313" key="1">
    <source>
        <dbReference type="EMBL" id="HDR46875.1"/>
    </source>
</evidence>
<organism evidence="1">
    <name type="scientific">Geoalkalibacter subterraneus</name>
    <dbReference type="NCBI Taxonomy" id="483547"/>
    <lineage>
        <taxon>Bacteria</taxon>
        <taxon>Pseudomonadati</taxon>
        <taxon>Thermodesulfobacteriota</taxon>
        <taxon>Desulfuromonadia</taxon>
        <taxon>Desulfuromonadales</taxon>
        <taxon>Geoalkalibacteraceae</taxon>
        <taxon>Geoalkalibacter</taxon>
    </lineage>
</organism>
<dbReference type="PANTHER" id="PTHR42754:SF1">
    <property type="entry name" value="LIPOPROTEIN"/>
    <property type="match status" value="1"/>
</dbReference>
<dbReference type="GO" id="GO:0016020">
    <property type="term" value="C:membrane"/>
    <property type="evidence" value="ECO:0007669"/>
    <property type="project" value="InterPro"/>
</dbReference>
<dbReference type="InterPro" id="IPR015919">
    <property type="entry name" value="Cadherin-like_sf"/>
</dbReference>
<evidence type="ECO:0008006" key="2">
    <source>
        <dbReference type="Google" id="ProtNLM"/>
    </source>
</evidence>
<feature type="non-terminal residue" evidence="1">
    <location>
        <position position="1"/>
    </location>
</feature>
<name>A0A831LS73_9BACT</name>
<gene>
    <name evidence="1" type="ORF">ENN94_04145</name>
</gene>
<proteinExistence type="predicted"/>
<dbReference type="GO" id="GO:0005509">
    <property type="term" value="F:calcium ion binding"/>
    <property type="evidence" value="ECO:0007669"/>
    <property type="project" value="InterPro"/>
</dbReference>
<dbReference type="SUPFAM" id="SSF51004">
    <property type="entry name" value="C-terminal (heme d1) domain of cytochrome cd1-nitrite reductase"/>
    <property type="match status" value="1"/>
</dbReference>
<dbReference type="PANTHER" id="PTHR42754">
    <property type="entry name" value="ENDOGLUCANASE"/>
    <property type="match status" value="1"/>
</dbReference>
<dbReference type="InterPro" id="IPR011048">
    <property type="entry name" value="Haem_d1_sf"/>
</dbReference>
<dbReference type="AlphaFoldDB" id="A0A831LS73"/>
<protein>
    <recommendedName>
        <fullName evidence="2">Dystroglycan-type cadherin-like domain-containing protein</fullName>
    </recommendedName>
</protein>
<sequence>IDQSGSVEWEKTFGDKDHLPLTVKKADQEGFDVFGVDNAQQAIFMAYLSESLEAQDITPIYYTSLGGNQHLNSVRQTLDGGYLLAGATNDQMLFVKIDREGAIEGQWSPSPGAGVDATEHDGNFIFLGDRGDNNVELIKMAPTSQDSTWATTMGGTGLELARALEKTESGFVVFGSTNSPAKAEGGDDYDIFWVQTDFNGNPLTPFPGQIIGERNRNEFVMAVTDHSPSDNSNFTLIGAAENETGDYDVHLTRIDSENPTSLVWQKVFGSTRDDLGVFVIPEDGGGLRIGGMVEGDVNEFDNPSNFSFRGRLWLARTNEEGNISPSSTPIPDMSLSSSQQVALNLSIFFRDIGGDPLTYSAEGLPAGLSLDPETGRVTGTTPQVDTDTLYENIRITATDDGNLKTMESFTLTILAQ</sequence>
<accession>A0A831LS73</accession>
<reference evidence="1" key="1">
    <citation type="journal article" date="2020" name="mSystems">
        <title>Genome- and Community-Level Interaction Insights into Carbon Utilization and Element Cycling Functions of Hydrothermarchaeota in Hydrothermal Sediment.</title>
        <authorList>
            <person name="Zhou Z."/>
            <person name="Liu Y."/>
            <person name="Xu W."/>
            <person name="Pan J."/>
            <person name="Luo Z.H."/>
            <person name="Li M."/>
        </authorList>
    </citation>
    <scope>NUCLEOTIDE SEQUENCE [LARGE SCALE GENOMIC DNA]</scope>
    <source>
        <strain evidence="1">SpSt-1220</strain>
    </source>
</reference>
<dbReference type="Proteomes" id="UP000886162">
    <property type="component" value="Unassembled WGS sequence"/>
</dbReference>
<comment type="caution">
    <text evidence="1">The sequence shown here is derived from an EMBL/GenBank/DDBJ whole genome shotgun (WGS) entry which is preliminary data.</text>
</comment>
<dbReference type="InterPro" id="IPR013783">
    <property type="entry name" value="Ig-like_fold"/>
</dbReference>
<dbReference type="Gene3D" id="2.60.40.10">
    <property type="entry name" value="Immunoglobulins"/>
    <property type="match status" value="1"/>
</dbReference>
<dbReference type="EMBL" id="DSDO01000288">
    <property type="protein sequence ID" value="HDR46875.1"/>
    <property type="molecule type" value="Genomic_DNA"/>
</dbReference>